<protein>
    <recommendedName>
        <fullName evidence="1">Protein NO VEIN C-terminal domain-containing protein</fullName>
    </recommendedName>
</protein>
<evidence type="ECO:0000313" key="3">
    <source>
        <dbReference type="Proteomes" id="UP000178485"/>
    </source>
</evidence>
<proteinExistence type="predicted"/>
<dbReference type="AlphaFoldDB" id="A0A1G4G8T7"/>
<dbReference type="EMBL" id="LT608328">
    <property type="protein sequence ID" value="SCM58959.1"/>
    <property type="molecule type" value="Genomic_DNA"/>
</dbReference>
<feature type="domain" description="Protein NO VEIN C-terminal" evidence="1">
    <location>
        <begin position="753"/>
        <end position="824"/>
    </location>
</feature>
<evidence type="ECO:0000313" key="2">
    <source>
        <dbReference type="EMBL" id="SCM58959.1"/>
    </source>
</evidence>
<evidence type="ECO:0000259" key="1">
    <source>
        <dbReference type="Pfam" id="PF13020"/>
    </source>
</evidence>
<name>A0A1G4G8T7_9BACT</name>
<organism evidence="2 3">
    <name type="scientific">Petrimonas mucosa</name>
    <dbReference type="NCBI Taxonomy" id="1642646"/>
    <lineage>
        <taxon>Bacteria</taxon>
        <taxon>Pseudomonadati</taxon>
        <taxon>Bacteroidota</taxon>
        <taxon>Bacteroidia</taxon>
        <taxon>Bacteroidales</taxon>
        <taxon>Dysgonomonadaceae</taxon>
        <taxon>Petrimonas</taxon>
    </lineage>
</organism>
<keyword evidence="3" id="KW-1185">Reference proteome</keyword>
<accession>A0A1G4G8T7</accession>
<dbReference type="Proteomes" id="UP000178485">
    <property type="component" value="Chromosome i"/>
</dbReference>
<dbReference type="Gene3D" id="3.30.565.10">
    <property type="entry name" value="Histidine kinase-like ATPase, C-terminal domain"/>
    <property type="match status" value="1"/>
</dbReference>
<dbReference type="Pfam" id="PF13020">
    <property type="entry name" value="NOV_C"/>
    <property type="match status" value="1"/>
</dbReference>
<dbReference type="STRING" id="1642646.ING2E5A_2146"/>
<dbReference type="RefSeq" id="WP_071137339.1">
    <property type="nucleotide sequence ID" value="NZ_LT608328.1"/>
</dbReference>
<reference evidence="2 3" key="1">
    <citation type="submission" date="2016-08" db="EMBL/GenBank/DDBJ databases">
        <authorList>
            <person name="Seilhamer J.J."/>
        </authorList>
    </citation>
    <scope>NUCLEOTIDE SEQUENCE [LARGE SCALE GENOMIC DNA]</scope>
    <source>
        <strain evidence="2">ING2-E5A</strain>
    </source>
</reference>
<gene>
    <name evidence="2" type="ORF">ING2E5A_2146</name>
</gene>
<sequence>MGYLKYIEESKQKVYNQTVATKIMDLVQKLRLSSNEHDQRRWIWELIQNAKDVAFENHPVSICVDLIENEDNEVIFRHNGKPFSIDNITFLIEQVSTKERNTESKEKNKPTGKFGTGFLTTHLLSETVEVDSVVKEEDLPYKKFSLLLDRSGREINDVIRSVNGSLKILRQLDDVQPYTHYKPKDFNTSFKYLLDDEGVETAKIGLEDLNLCVAYTLVFVPNIESVCINSETTFILQPEVAIEGNGVEIHTILKKITGKPSEEIHIATVSNENVTVAVEIKYEKNQIVVVEPNESLPRLFCDFPLIGTEDFIYPVVINSPFFNPTEERNGIYITDRSDNIIVENKKLLIEARDLYLNLLSYSATHNWQNLWVLANTKLPKSKEWVSKEWVSQQLLDPVRTQTLKIPLVDTILYDRIPIDCGEYNNLPKGAAVDFPKLSKKSLLPNLWSLCNNAYFILPIEKDYLNWAEIIWAERYFVGLENITTLIEKKGDIDQLAESLQKDESQTKKWLNDFYTLLDEEGEYIKNISGRTIFLNQNGKFKKKEDLIFEKEIISDTLKDIVNELGTDFREKLLDLEVNVQLAPNAFCNAEMVAGEITKLIRPRLAEIQRTPETKLIFKKLYLWFNQNAKQADEIFDFLYKNKHKLLDDEEIVSSIEKADFFDSLLALDANLSPERILELLELEELSKGFSIDKTYTPTEEQKRINFMNGWKGEAFVYKKLLEKEFNVTWVNKSDTTTSNEIIDFEGETHYIDDKMNKYDLEIKFPNGHNFFVQVKSTSTDISRADDIAMPISVREWNFINEKSDSDSYYLARVFNVSSSPEVYFMRVDKIETI</sequence>
<dbReference type="InterPro" id="IPR024975">
    <property type="entry name" value="NOV_C"/>
</dbReference>
<dbReference type="KEGG" id="pmuc:ING2E5A_2146"/>
<dbReference type="NCBIfam" id="NF047352">
    <property type="entry name" value="P_loop_sacsin"/>
    <property type="match status" value="1"/>
</dbReference>
<dbReference type="InterPro" id="IPR036890">
    <property type="entry name" value="HATPase_C_sf"/>
</dbReference>
<dbReference type="SUPFAM" id="SSF55874">
    <property type="entry name" value="ATPase domain of HSP90 chaperone/DNA topoisomerase II/histidine kinase"/>
    <property type="match status" value="1"/>
</dbReference>